<feature type="coiled-coil region" evidence="4">
    <location>
        <begin position="66"/>
        <end position="93"/>
    </location>
</feature>
<keyword evidence="3" id="KW-0804">Transcription</keyword>
<proteinExistence type="predicted"/>
<dbReference type="Pfam" id="PF09278">
    <property type="entry name" value="MerR-DNA-bind"/>
    <property type="match status" value="1"/>
</dbReference>
<sequence length="119" mass="13838">MEMVRYYQRCGMLSISERVHGAIRQYSGDSLQWHHFIRRAQALGFTLDEVRTLLQLNDGSKCGTARALAEQTLQVVEERLRDLRMLRTELRSLVGQCRDNRDEVMCPLIANLCEANWPK</sequence>
<dbReference type="InterPro" id="IPR009061">
    <property type="entry name" value="DNA-bd_dom_put_sf"/>
</dbReference>
<dbReference type="KEGG" id="cnc:CNE_1c02650"/>
<gene>
    <name evidence="6" type="ordered locus">CNE_1c02650</name>
</gene>
<protein>
    <submittedName>
        <fullName evidence="6">Transcriptional regulator MerR family</fullName>
    </submittedName>
</protein>
<dbReference type="SMART" id="SM00422">
    <property type="entry name" value="HTH_MERR"/>
    <property type="match status" value="1"/>
</dbReference>
<dbReference type="PROSITE" id="PS50937">
    <property type="entry name" value="HTH_MERR_2"/>
    <property type="match status" value="1"/>
</dbReference>
<organism evidence="6 7">
    <name type="scientific">Cupriavidus necator (strain ATCC 43291 / DSM 13513 / CCUG 52238 / LMG 8453 / N-1)</name>
    <name type="common">Ralstonia eutropha</name>
    <dbReference type="NCBI Taxonomy" id="1042878"/>
    <lineage>
        <taxon>Bacteria</taxon>
        <taxon>Pseudomonadati</taxon>
        <taxon>Pseudomonadota</taxon>
        <taxon>Betaproteobacteria</taxon>
        <taxon>Burkholderiales</taxon>
        <taxon>Burkholderiaceae</taxon>
        <taxon>Cupriavidus</taxon>
    </lineage>
</organism>
<keyword evidence="1" id="KW-0805">Transcription regulation</keyword>
<keyword evidence="2" id="KW-0238">DNA-binding</keyword>
<evidence type="ECO:0000313" key="7">
    <source>
        <dbReference type="Proteomes" id="UP000006798"/>
    </source>
</evidence>
<dbReference type="InterPro" id="IPR000551">
    <property type="entry name" value="MerR-type_HTH_dom"/>
</dbReference>
<evidence type="ECO:0000256" key="1">
    <source>
        <dbReference type="ARBA" id="ARBA00023015"/>
    </source>
</evidence>
<accession>G0ETW9</accession>
<dbReference type="GO" id="GO:0003677">
    <property type="term" value="F:DNA binding"/>
    <property type="evidence" value="ECO:0007669"/>
    <property type="project" value="UniProtKB-KW"/>
</dbReference>
<dbReference type="PANTHER" id="PTHR30204:SF92">
    <property type="entry name" value="HTH-TYPE TRANSCRIPTIONAL REGULATOR ZNTR"/>
    <property type="match status" value="1"/>
</dbReference>
<evidence type="ECO:0000259" key="5">
    <source>
        <dbReference type="PROSITE" id="PS50937"/>
    </source>
</evidence>
<dbReference type="InterPro" id="IPR015358">
    <property type="entry name" value="Tscrpt_reg_MerR_DNA-bd"/>
</dbReference>
<evidence type="ECO:0000256" key="4">
    <source>
        <dbReference type="SAM" id="Coils"/>
    </source>
</evidence>
<dbReference type="EMBL" id="CP002877">
    <property type="protein sequence ID" value="AEI75634.1"/>
    <property type="molecule type" value="Genomic_DNA"/>
</dbReference>
<dbReference type="SUPFAM" id="SSF46955">
    <property type="entry name" value="Putative DNA-binding domain"/>
    <property type="match status" value="1"/>
</dbReference>
<dbReference type="AlphaFoldDB" id="G0ETW9"/>
<evidence type="ECO:0000256" key="3">
    <source>
        <dbReference type="ARBA" id="ARBA00023163"/>
    </source>
</evidence>
<dbReference type="Proteomes" id="UP000006798">
    <property type="component" value="Chromosome 1"/>
</dbReference>
<dbReference type="HOGENOM" id="CLU_060077_2_0_4"/>
<dbReference type="GO" id="GO:0003700">
    <property type="term" value="F:DNA-binding transcription factor activity"/>
    <property type="evidence" value="ECO:0007669"/>
    <property type="project" value="InterPro"/>
</dbReference>
<keyword evidence="4" id="KW-0175">Coiled coil</keyword>
<evidence type="ECO:0000256" key="2">
    <source>
        <dbReference type="ARBA" id="ARBA00023125"/>
    </source>
</evidence>
<reference evidence="6 7" key="1">
    <citation type="journal article" date="2011" name="J. Bacteriol.">
        <title>Complete genome sequence of the type strain Cupriavidus necator N-1.</title>
        <authorList>
            <person name="Poehlein A."/>
            <person name="Kusian B."/>
            <person name="Friedrich B."/>
            <person name="Daniel R."/>
            <person name="Bowien B."/>
        </authorList>
    </citation>
    <scope>NUCLEOTIDE SEQUENCE [LARGE SCALE GENOMIC DNA]</scope>
    <source>
        <strain evidence="7">ATCC 43291 / DSM 13513 / CCUG 52238 / LMG 8453 / N-1</strain>
    </source>
</reference>
<feature type="domain" description="HTH merR-type" evidence="5">
    <location>
        <begin position="1"/>
        <end position="56"/>
    </location>
</feature>
<name>G0ETW9_CUPNN</name>
<dbReference type="InterPro" id="IPR047057">
    <property type="entry name" value="MerR_fam"/>
</dbReference>
<dbReference type="PANTHER" id="PTHR30204">
    <property type="entry name" value="REDOX-CYCLING DRUG-SENSING TRANSCRIPTIONAL ACTIVATOR SOXR"/>
    <property type="match status" value="1"/>
</dbReference>
<evidence type="ECO:0000313" key="6">
    <source>
        <dbReference type="EMBL" id="AEI75634.1"/>
    </source>
</evidence>
<dbReference type="Gene3D" id="1.10.1660.10">
    <property type="match status" value="1"/>
</dbReference>